<feature type="transmembrane region" description="Helical" evidence="1">
    <location>
        <begin position="43"/>
        <end position="62"/>
    </location>
</feature>
<accession>A0A6C2UT13</accession>
<protein>
    <submittedName>
        <fullName evidence="2">Uncharacterized protein</fullName>
    </submittedName>
</protein>
<dbReference type="EMBL" id="CAAHFH010000002">
    <property type="protein sequence ID" value="VGO22357.1"/>
    <property type="molecule type" value="Genomic_DNA"/>
</dbReference>
<reference evidence="2 3" key="1">
    <citation type="submission" date="2019-04" db="EMBL/GenBank/DDBJ databases">
        <authorList>
            <person name="Van Vliet M D."/>
        </authorList>
    </citation>
    <scope>NUCLEOTIDE SEQUENCE [LARGE SCALE GENOMIC DNA]</scope>
    <source>
        <strain evidence="2 3">F21</strain>
    </source>
</reference>
<dbReference type="AlphaFoldDB" id="A0A6C2UT13"/>
<keyword evidence="1" id="KW-0812">Transmembrane</keyword>
<gene>
    <name evidence="2" type="ORF">SCARR_04440</name>
</gene>
<evidence type="ECO:0000256" key="1">
    <source>
        <dbReference type="SAM" id="Phobius"/>
    </source>
</evidence>
<dbReference type="Proteomes" id="UP000346198">
    <property type="component" value="Unassembled WGS sequence"/>
</dbReference>
<keyword evidence="1" id="KW-1133">Transmembrane helix</keyword>
<keyword evidence="1" id="KW-0472">Membrane</keyword>
<keyword evidence="3" id="KW-1185">Reference proteome</keyword>
<evidence type="ECO:0000313" key="2">
    <source>
        <dbReference type="EMBL" id="VGO22357.1"/>
    </source>
</evidence>
<feature type="transmembrane region" description="Helical" evidence="1">
    <location>
        <begin position="12"/>
        <end position="31"/>
    </location>
</feature>
<dbReference type="RefSeq" id="WP_136063742.1">
    <property type="nucleotide sequence ID" value="NZ_CAAHFH010000002.1"/>
</dbReference>
<name>A0A6C2UT13_9BACT</name>
<organism evidence="2 3">
    <name type="scientific">Pontiella sulfatireligans</name>
    <dbReference type="NCBI Taxonomy" id="2750658"/>
    <lineage>
        <taxon>Bacteria</taxon>
        <taxon>Pseudomonadati</taxon>
        <taxon>Kiritimatiellota</taxon>
        <taxon>Kiritimatiellia</taxon>
        <taxon>Kiritimatiellales</taxon>
        <taxon>Pontiellaceae</taxon>
        <taxon>Pontiella</taxon>
    </lineage>
</organism>
<proteinExistence type="predicted"/>
<feature type="transmembrane region" description="Helical" evidence="1">
    <location>
        <begin position="106"/>
        <end position="126"/>
    </location>
</feature>
<evidence type="ECO:0000313" key="3">
    <source>
        <dbReference type="Proteomes" id="UP000346198"/>
    </source>
</evidence>
<sequence length="127" mass="14794">MRNEFAVLPKWVINLFLWIGLAASIAVRSLMLLNRANPEAAVWVWRFAMFSYCIFFGYRLIVGRRRHHVVTRHDLIQRIGEAEQLDPKTREATVYILRSIVCSKELFNYAFICALSVIALVLDFFAN</sequence>